<evidence type="ECO:0000313" key="1">
    <source>
        <dbReference type="EMBL" id="KRY40378.1"/>
    </source>
</evidence>
<name>A0A0V1BTV8_TRISP</name>
<protein>
    <submittedName>
        <fullName evidence="1">Uncharacterized protein</fullName>
    </submittedName>
</protein>
<dbReference type="Proteomes" id="UP000054776">
    <property type="component" value="Unassembled WGS sequence"/>
</dbReference>
<sequence length="110" mass="12843">MLDAILNLKPNGMLTCNIFRKISLASTLTLKSPYENVISNCSTTEVSIKNEKRRENIGDCAYIYFMNLLFQEESTELCLQLRNCPAKFLFSWNLEWKFFLFETCKHGTKK</sequence>
<proteinExistence type="predicted"/>
<organism evidence="1 2">
    <name type="scientific">Trichinella spiralis</name>
    <name type="common">Trichina worm</name>
    <dbReference type="NCBI Taxonomy" id="6334"/>
    <lineage>
        <taxon>Eukaryota</taxon>
        <taxon>Metazoa</taxon>
        <taxon>Ecdysozoa</taxon>
        <taxon>Nematoda</taxon>
        <taxon>Enoplea</taxon>
        <taxon>Dorylaimia</taxon>
        <taxon>Trichinellida</taxon>
        <taxon>Trichinellidae</taxon>
        <taxon>Trichinella</taxon>
    </lineage>
</organism>
<dbReference type="EMBL" id="JYDH01000013">
    <property type="protein sequence ID" value="KRY40378.1"/>
    <property type="molecule type" value="Genomic_DNA"/>
</dbReference>
<dbReference type="InParanoid" id="A0A0V1BTV8"/>
<evidence type="ECO:0000313" key="2">
    <source>
        <dbReference type="Proteomes" id="UP000054776"/>
    </source>
</evidence>
<reference evidence="1 2" key="1">
    <citation type="submission" date="2015-01" db="EMBL/GenBank/DDBJ databases">
        <title>Evolution of Trichinella species and genotypes.</title>
        <authorList>
            <person name="Korhonen P.K."/>
            <person name="Edoardo P."/>
            <person name="Giuseppe L.R."/>
            <person name="Gasser R.B."/>
        </authorList>
    </citation>
    <scope>NUCLEOTIDE SEQUENCE [LARGE SCALE GENOMIC DNA]</scope>
    <source>
        <strain evidence="1">ISS3</strain>
    </source>
</reference>
<dbReference type="AlphaFoldDB" id="A0A0V1BTV8"/>
<gene>
    <name evidence="1" type="ORF">T01_12224</name>
</gene>
<comment type="caution">
    <text evidence="1">The sequence shown here is derived from an EMBL/GenBank/DDBJ whole genome shotgun (WGS) entry which is preliminary data.</text>
</comment>
<accession>A0A0V1BTV8</accession>
<keyword evidence="2" id="KW-1185">Reference proteome</keyword>